<protein>
    <recommendedName>
        <fullName evidence="11">PIG-F-domain-containing protein</fullName>
    </recommendedName>
</protein>
<evidence type="ECO:0000256" key="2">
    <source>
        <dbReference type="ARBA" id="ARBA00004687"/>
    </source>
</evidence>
<evidence type="ECO:0000256" key="4">
    <source>
        <dbReference type="ARBA" id="ARBA00022692"/>
    </source>
</evidence>
<gene>
    <name evidence="9" type="ORF">DL89DRAFT_112500</name>
</gene>
<keyword evidence="5" id="KW-0256">Endoplasmic reticulum</keyword>
<proteinExistence type="predicted"/>
<dbReference type="RefSeq" id="XP_040745784.1">
    <property type="nucleotide sequence ID" value="XM_040883120.1"/>
</dbReference>
<dbReference type="OrthoDB" id="17366at2759"/>
<dbReference type="EMBL" id="MCFD01000003">
    <property type="protein sequence ID" value="ORX72360.1"/>
    <property type="molecule type" value="Genomic_DNA"/>
</dbReference>
<keyword evidence="4 8" id="KW-0812">Transmembrane</keyword>
<dbReference type="AlphaFoldDB" id="A0A1Y1WFN4"/>
<dbReference type="InterPro" id="IPR009580">
    <property type="entry name" value="GPI_biosynthesis_protein_Pig-F"/>
</dbReference>
<keyword evidence="3" id="KW-0337">GPI-anchor biosynthesis</keyword>
<dbReference type="GeneID" id="63799768"/>
<evidence type="ECO:0000256" key="6">
    <source>
        <dbReference type="ARBA" id="ARBA00022989"/>
    </source>
</evidence>
<evidence type="ECO:0000256" key="8">
    <source>
        <dbReference type="SAM" id="Phobius"/>
    </source>
</evidence>
<dbReference type="UniPathway" id="UPA00196"/>
<evidence type="ECO:0000256" key="5">
    <source>
        <dbReference type="ARBA" id="ARBA00022824"/>
    </source>
</evidence>
<sequence length="250" mass="28111">MPSARPQHKLYPIEPNAIELMFGGLAASYALMTPTKDLNVYDHTTKYLMMSSLVMFMYYAILVAVDIYCFKVPEGRTRGKSIGYRATRVLSMTFGTLVGAVVLAGIYVLFGAPLQTQQNETLAAALDVSLLAITPAVVTLKSDLSAWRRALLSFEEKSLPEQWAAGFFWSSMVTSWAAAYFVPMDWDRPWQRWPIPIVGGAYVGYLIGLLYVLVRCFVLPIARADFKATEEEKLKIIREMAARDQQKKKE</sequence>
<dbReference type="STRING" id="61395.A0A1Y1WFN4"/>
<comment type="pathway">
    <text evidence="2">Glycolipid biosynthesis; glycosylphosphatidylinositol-anchor biosynthesis.</text>
</comment>
<name>A0A1Y1WFN4_9FUNG</name>
<dbReference type="Proteomes" id="UP000193922">
    <property type="component" value="Unassembled WGS sequence"/>
</dbReference>
<dbReference type="GO" id="GO:0006506">
    <property type="term" value="P:GPI anchor biosynthetic process"/>
    <property type="evidence" value="ECO:0007669"/>
    <property type="project" value="UniProtKB-UniPathway"/>
</dbReference>
<accession>A0A1Y1WFN4</accession>
<organism evidence="9 10">
    <name type="scientific">Linderina pennispora</name>
    <dbReference type="NCBI Taxonomy" id="61395"/>
    <lineage>
        <taxon>Eukaryota</taxon>
        <taxon>Fungi</taxon>
        <taxon>Fungi incertae sedis</taxon>
        <taxon>Zoopagomycota</taxon>
        <taxon>Kickxellomycotina</taxon>
        <taxon>Kickxellomycetes</taxon>
        <taxon>Kickxellales</taxon>
        <taxon>Kickxellaceae</taxon>
        <taxon>Linderina</taxon>
    </lineage>
</organism>
<evidence type="ECO:0000256" key="3">
    <source>
        <dbReference type="ARBA" id="ARBA00022502"/>
    </source>
</evidence>
<evidence type="ECO:0000313" key="10">
    <source>
        <dbReference type="Proteomes" id="UP000193922"/>
    </source>
</evidence>
<keyword evidence="6 8" id="KW-1133">Transmembrane helix</keyword>
<keyword evidence="10" id="KW-1185">Reference proteome</keyword>
<keyword evidence="7 8" id="KW-0472">Membrane</keyword>
<evidence type="ECO:0000256" key="1">
    <source>
        <dbReference type="ARBA" id="ARBA00004477"/>
    </source>
</evidence>
<evidence type="ECO:0000313" key="9">
    <source>
        <dbReference type="EMBL" id="ORX72360.1"/>
    </source>
</evidence>
<dbReference type="Pfam" id="PF06699">
    <property type="entry name" value="PIG-F"/>
    <property type="match status" value="1"/>
</dbReference>
<comment type="caution">
    <text evidence="9">The sequence shown here is derived from an EMBL/GenBank/DDBJ whole genome shotgun (WGS) entry which is preliminary data.</text>
</comment>
<feature type="transmembrane region" description="Helical" evidence="8">
    <location>
        <begin position="122"/>
        <end position="142"/>
    </location>
</feature>
<reference evidence="9 10" key="1">
    <citation type="submission" date="2016-07" db="EMBL/GenBank/DDBJ databases">
        <title>Pervasive Adenine N6-methylation of Active Genes in Fungi.</title>
        <authorList>
            <consortium name="DOE Joint Genome Institute"/>
            <person name="Mondo S.J."/>
            <person name="Dannebaum R.O."/>
            <person name="Kuo R.C."/>
            <person name="Labutti K."/>
            <person name="Haridas S."/>
            <person name="Kuo A."/>
            <person name="Salamov A."/>
            <person name="Ahrendt S.R."/>
            <person name="Lipzen A."/>
            <person name="Sullivan W."/>
            <person name="Andreopoulos W.B."/>
            <person name="Clum A."/>
            <person name="Lindquist E."/>
            <person name="Daum C."/>
            <person name="Ramamoorthy G.K."/>
            <person name="Gryganskyi A."/>
            <person name="Culley D."/>
            <person name="Magnuson J.K."/>
            <person name="James T.Y."/>
            <person name="O'Malley M.A."/>
            <person name="Stajich J.E."/>
            <person name="Spatafora J.W."/>
            <person name="Visel A."/>
            <person name="Grigoriev I.V."/>
        </authorList>
    </citation>
    <scope>NUCLEOTIDE SEQUENCE [LARGE SCALE GENOMIC DNA]</scope>
    <source>
        <strain evidence="9 10">ATCC 12442</strain>
    </source>
</reference>
<evidence type="ECO:0008006" key="11">
    <source>
        <dbReference type="Google" id="ProtNLM"/>
    </source>
</evidence>
<feature type="transmembrane region" description="Helical" evidence="8">
    <location>
        <begin position="202"/>
        <end position="222"/>
    </location>
</feature>
<dbReference type="GO" id="GO:0005789">
    <property type="term" value="C:endoplasmic reticulum membrane"/>
    <property type="evidence" value="ECO:0007669"/>
    <property type="project" value="UniProtKB-SubCell"/>
</dbReference>
<feature type="transmembrane region" description="Helical" evidence="8">
    <location>
        <begin position="47"/>
        <end position="68"/>
    </location>
</feature>
<feature type="transmembrane region" description="Helical" evidence="8">
    <location>
        <begin position="163"/>
        <end position="182"/>
    </location>
</feature>
<comment type="subcellular location">
    <subcellularLocation>
        <location evidence="1">Endoplasmic reticulum membrane</location>
        <topology evidence="1">Multi-pass membrane protein</topology>
    </subcellularLocation>
</comment>
<feature type="transmembrane region" description="Helical" evidence="8">
    <location>
        <begin position="89"/>
        <end position="110"/>
    </location>
</feature>
<evidence type="ECO:0000256" key="7">
    <source>
        <dbReference type="ARBA" id="ARBA00023136"/>
    </source>
</evidence>